<dbReference type="PANTHER" id="PTHR35848">
    <property type="entry name" value="OXALATE-BINDING PROTEIN"/>
    <property type="match status" value="1"/>
</dbReference>
<comment type="caution">
    <text evidence="3">The sequence shown here is derived from an EMBL/GenBank/DDBJ whole genome shotgun (WGS) entry which is preliminary data.</text>
</comment>
<dbReference type="InterPro" id="IPR013096">
    <property type="entry name" value="Cupin_2"/>
</dbReference>
<evidence type="ECO:0000256" key="1">
    <source>
        <dbReference type="ARBA" id="ARBA00022723"/>
    </source>
</evidence>
<keyword evidence="4" id="KW-1185">Reference proteome</keyword>
<dbReference type="Pfam" id="PF07883">
    <property type="entry name" value="Cupin_2"/>
    <property type="match status" value="1"/>
</dbReference>
<proteinExistence type="predicted"/>
<organism evidence="3 4">
    <name type="scientific">Glutamicibacter nicotianae</name>
    <name type="common">Arthrobacter nicotianae</name>
    <dbReference type="NCBI Taxonomy" id="37929"/>
    <lineage>
        <taxon>Bacteria</taxon>
        <taxon>Bacillati</taxon>
        <taxon>Actinomycetota</taxon>
        <taxon>Actinomycetes</taxon>
        <taxon>Micrococcales</taxon>
        <taxon>Micrococcaceae</taxon>
        <taxon>Glutamicibacter</taxon>
    </lineage>
</organism>
<dbReference type="SUPFAM" id="SSF51182">
    <property type="entry name" value="RmlC-like cupins"/>
    <property type="match status" value="1"/>
</dbReference>
<accession>A0ABQ0RKG5</accession>
<dbReference type="InterPro" id="IPR014710">
    <property type="entry name" value="RmlC-like_jellyroll"/>
</dbReference>
<reference evidence="3 4" key="1">
    <citation type="submission" date="2019-06" db="EMBL/GenBank/DDBJ databases">
        <title>Whole genome shotgun sequence of Glutamicibacter nicotianae NBRC 14234.</title>
        <authorList>
            <person name="Hosoyama A."/>
            <person name="Uohara A."/>
            <person name="Ohji S."/>
            <person name="Ichikawa N."/>
        </authorList>
    </citation>
    <scope>NUCLEOTIDE SEQUENCE [LARGE SCALE GENOMIC DNA]</scope>
    <source>
        <strain evidence="3 4">NBRC 14234</strain>
    </source>
</reference>
<dbReference type="Proteomes" id="UP000316242">
    <property type="component" value="Unassembled WGS sequence"/>
</dbReference>
<evidence type="ECO:0000259" key="2">
    <source>
        <dbReference type="Pfam" id="PF07883"/>
    </source>
</evidence>
<keyword evidence="1" id="KW-0479">Metal-binding</keyword>
<evidence type="ECO:0000313" key="4">
    <source>
        <dbReference type="Proteomes" id="UP000316242"/>
    </source>
</evidence>
<gene>
    <name evidence="3" type="ORF">ANI01nite_14960</name>
</gene>
<dbReference type="EMBL" id="BJNE01000005">
    <property type="protein sequence ID" value="GEC12293.1"/>
    <property type="molecule type" value="Genomic_DNA"/>
</dbReference>
<name>A0ABQ0RKG5_GLUNI</name>
<dbReference type="InterPro" id="IPR011051">
    <property type="entry name" value="RmlC_Cupin_sf"/>
</dbReference>
<feature type="domain" description="Cupin type-2" evidence="2">
    <location>
        <begin position="41"/>
        <end position="112"/>
    </location>
</feature>
<dbReference type="Gene3D" id="2.60.120.10">
    <property type="entry name" value="Jelly Rolls"/>
    <property type="match status" value="1"/>
</dbReference>
<protein>
    <recommendedName>
        <fullName evidence="2">Cupin type-2 domain-containing protein</fullName>
    </recommendedName>
</protein>
<evidence type="ECO:0000313" key="3">
    <source>
        <dbReference type="EMBL" id="GEC12293.1"/>
    </source>
</evidence>
<dbReference type="InterPro" id="IPR051610">
    <property type="entry name" value="GPI/OXD"/>
</dbReference>
<dbReference type="RefSeq" id="WP_141357118.1">
    <property type="nucleotide sequence ID" value="NZ_BAAAWM010000001.1"/>
</dbReference>
<sequence length="138" mass="15055">MDPFEARDAYVFDYRMHEGSAMKVSHHFAGHTGMPVAIQTWVIEPGGFEGFHRHEGQAALQEFYQVLEGQATMRVGEREYELGPGDSILADAGVDHDLRNTGTDALRVLVVWGPPGDADFSAFGSHQLAQRARAGGVA</sequence>